<dbReference type="Proteomes" id="UP000838763">
    <property type="component" value="Unassembled WGS sequence"/>
</dbReference>
<sequence>MSKIESTAVWLYPIFSRGVGPVEEYIQFHQDPYLRRYPQPDGPHLVVSDRAEDDHYPNREQAVHGNKEVEQASSQLLWLIRSRLRHPHRVSLDAVFRQYLKIPEPRMLHISAPMRHSLLRALGTPDRKDSKSMLSRYVRRKTEAEAETTLRLWSEMERHGGIKGNEVTFNILFDVASKSGNFALADMIYKEMDSRQIKFNRYHHVSLIHYFGLKMDGDGVRAAYREMVNAGETVDTVVLNCVISGLLKAGEESAAEEVLQLLGKAGLRRKPRKLVRLAPDLQTYRIFVNHFALKSGDLAKVAQYLDEMKWFRVPLHSTIFLALFKGFVTHGGFAGATWSDQRLHSVFSALLDALDDRANHIHVEVWLAMWILRAFKKCTTLDDTKDAYPLLLERMSLTKAQEAFMEDFCVIY</sequence>
<evidence type="ECO:0008006" key="8">
    <source>
        <dbReference type="Google" id="ProtNLM"/>
    </source>
</evidence>
<comment type="similarity">
    <text evidence="1">Belongs to the CCM1 family.</text>
</comment>
<name>A0A9P1H790_9PEZI</name>
<comment type="function">
    <text evidence="3">Regulates mitochondrial small subunit maturation by controlling 15S rRNA 5'-end processing. Localizes to the 5' precursor of the 15S rRNA in a position that is subsequently occupied by mS47 in the mature yeast mtSSU. Uses structure and sequence-specific RNA recognition, binding to a single-stranded region of the precursor and specifically recognizing bases -6 to -1. The exchange of Ccm1 for mS47 is coupled to the irreversible removal of precursor rRNA that is accompanied by conformational changes of the mitoribosomal proteins uS5m and mS26. These conformational changes signal completion of 5'-end rRNA processing through protection of the mature 5'-end of the 15S rRNA and stabilization of mS47. The removal of the 5' precursor together with the dissociation of Ccm1 may be catalyzed by the 5'-3' exoribonuclease Pet127. Involved in the specific removal of group I introns in mitochondrial encoded transcripts.</text>
</comment>
<dbReference type="InterPro" id="IPR011990">
    <property type="entry name" value="TPR-like_helical_dom_sf"/>
</dbReference>
<dbReference type="InterPro" id="IPR002885">
    <property type="entry name" value="PPR_rpt"/>
</dbReference>
<gene>
    <name evidence="6" type="ORF">PPNO1_LOCUS6809</name>
</gene>
<proteinExistence type="inferred from homology"/>
<dbReference type="NCBIfam" id="TIGR00756">
    <property type="entry name" value="PPR"/>
    <property type="match status" value="1"/>
</dbReference>
<feature type="repeat" description="PPR" evidence="5">
    <location>
        <begin position="165"/>
        <end position="199"/>
    </location>
</feature>
<keyword evidence="7" id="KW-1185">Reference proteome</keyword>
<evidence type="ECO:0000256" key="2">
    <source>
        <dbReference type="ARBA" id="ARBA00022737"/>
    </source>
</evidence>
<evidence type="ECO:0000256" key="1">
    <source>
        <dbReference type="ARBA" id="ARBA00006192"/>
    </source>
</evidence>
<dbReference type="PROSITE" id="PS51375">
    <property type="entry name" value="PPR"/>
    <property type="match status" value="1"/>
</dbReference>
<keyword evidence="2" id="KW-0677">Repeat</keyword>
<evidence type="ECO:0000256" key="3">
    <source>
        <dbReference type="ARBA" id="ARBA00044493"/>
    </source>
</evidence>
<evidence type="ECO:0000256" key="5">
    <source>
        <dbReference type="PROSITE-ProRule" id="PRU00708"/>
    </source>
</evidence>
<comment type="caution">
    <text evidence="6">The sequence shown here is derived from an EMBL/GenBank/DDBJ whole genome shotgun (WGS) entry which is preliminary data.</text>
</comment>
<protein>
    <recommendedName>
        <fullName evidence="8">Pentatricopeptide repeat protein</fullName>
    </recommendedName>
</protein>
<dbReference type="PANTHER" id="PTHR47936">
    <property type="entry name" value="PPR_LONG DOMAIN-CONTAINING PROTEIN"/>
    <property type="match status" value="1"/>
</dbReference>
<evidence type="ECO:0000313" key="7">
    <source>
        <dbReference type="Proteomes" id="UP000838763"/>
    </source>
</evidence>
<comment type="subunit">
    <text evidence="4">Binds to mitochondrial small subunit 15S rRNA.</text>
</comment>
<evidence type="ECO:0000256" key="4">
    <source>
        <dbReference type="ARBA" id="ARBA00044511"/>
    </source>
</evidence>
<dbReference type="OrthoDB" id="1908178at2759"/>
<organism evidence="6 7">
    <name type="scientific">Parascedosporium putredinis</name>
    <dbReference type="NCBI Taxonomy" id="1442378"/>
    <lineage>
        <taxon>Eukaryota</taxon>
        <taxon>Fungi</taxon>
        <taxon>Dikarya</taxon>
        <taxon>Ascomycota</taxon>
        <taxon>Pezizomycotina</taxon>
        <taxon>Sordariomycetes</taxon>
        <taxon>Hypocreomycetidae</taxon>
        <taxon>Microascales</taxon>
        <taxon>Microascaceae</taxon>
        <taxon>Parascedosporium</taxon>
    </lineage>
</organism>
<dbReference type="PANTHER" id="PTHR47936:SF1">
    <property type="entry name" value="PENTATRICOPEPTIDE REPEAT-CONTAINING PROTEIN GUN1, CHLOROPLASTIC"/>
    <property type="match status" value="1"/>
</dbReference>
<dbReference type="AlphaFoldDB" id="A0A9P1H790"/>
<dbReference type="Gene3D" id="1.25.40.10">
    <property type="entry name" value="Tetratricopeptide repeat domain"/>
    <property type="match status" value="1"/>
</dbReference>
<reference evidence="6" key="1">
    <citation type="submission" date="2022-11" db="EMBL/GenBank/DDBJ databases">
        <authorList>
            <person name="Scott C."/>
            <person name="Bruce N."/>
        </authorList>
    </citation>
    <scope>NUCLEOTIDE SEQUENCE</scope>
</reference>
<accession>A0A9P1H790</accession>
<evidence type="ECO:0000313" key="6">
    <source>
        <dbReference type="EMBL" id="CAI4217191.1"/>
    </source>
</evidence>
<dbReference type="Pfam" id="PF01535">
    <property type="entry name" value="PPR"/>
    <property type="match status" value="2"/>
</dbReference>
<dbReference type="EMBL" id="CALLCH030000016">
    <property type="protein sequence ID" value="CAI4217191.1"/>
    <property type="molecule type" value="Genomic_DNA"/>
</dbReference>
<dbReference type="GO" id="GO:0031930">
    <property type="term" value="P:mitochondria-nucleus signaling pathway"/>
    <property type="evidence" value="ECO:0007669"/>
    <property type="project" value="TreeGrafter"/>
</dbReference>